<keyword evidence="3" id="KW-0227">DNA damage</keyword>
<evidence type="ECO:0000259" key="7">
    <source>
        <dbReference type="SMART" id="SM01340"/>
    </source>
</evidence>
<dbReference type="GO" id="GO:0006298">
    <property type="term" value="P:mismatch repair"/>
    <property type="evidence" value="ECO:0007669"/>
    <property type="project" value="InterPro"/>
</dbReference>
<dbReference type="FunCoup" id="G7E816">
    <property type="interactions" value="343"/>
</dbReference>
<keyword evidence="4" id="KW-0234">DNA repair</keyword>
<organism evidence="8 9">
    <name type="scientific">Mixia osmundae (strain CBS 9802 / IAM 14324 / JCM 22182 / KY 12970)</name>
    <dbReference type="NCBI Taxonomy" id="764103"/>
    <lineage>
        <taxon>Eukaryota</taxon>
        <taxon>Fungi</taxon>
        <taxon>Dikarya</taxon>
        <taxon>Basidiomycota</taxon>
        <taxon>Pucciniomycotina</taxon>
        <taxon>Mixiomycetes</taxon>
        <taxon>Mixiales</taxon>
        <taxon>Mixiaceae</taxon>
        <taxon>Mixia</taxon>
    </lineage>
</organism>
<dbReference type="InterPro" id="IPR002099">
    <property type="entry name" value="MutL/Mlh/PMS"/>
</dbReference>
<dbReference type="SUPFAM" id="SSF55874">
    <property type="entry name" value="ATPase domain of HSP90 chaperone/DNA topoisomerase II/histidine kinase"/>
    <property type="match status" value="1"/>
</dbReference>
<dbReference type="InterPro" id="IPR020568">
    <property type="entry name" value="Ribosomal_Su5_D2-typ_SF"/>
</dbReference>
<keyword evidence="5" id="KW-0539">Nucleus</keyword>
<dbReference type="CDD" id="cd16926">
    <property type="entry name" value="HATPase_MutL-MLH-PMS-like"/>
    <property type="match status" value="1"/>
</dbReference>
<dbReference type="GO" id="GO:0030983">
    <property type="term" value="F:mismatched DNA binding"/>
    <property type="evidence" value="ECO:0007669"/>
    <property type="project" value="InterPro"/>
</dbReference>
<dbReference type="GO" id="GO:0032389">
    <property type="term" value="C:MutLalpha complex"/>
    <property type="evidence" value="ECO:0007669"/>
    <property type="project" value="TreeGrafter"/>
</dbReference>
<dbReference type="Gene3D" id="3.30.230.10">
    <property type="match status" value="1"/>
</dbReference>
<dbReference type="Pfam" id="PF13589">
    <property type="entry name" value="HATPase_c_3"/>
    <property type="match status" value="1"/>
</dbReference>
<dbReference type="GO" id="GO:0061982">
    <property type="term" value="P:meiosis I cell cycle process"/>
    <property type="evidence" value="ECO:0007669"/>
    <property type="project" value="UniProtKB-ARBA"/>
</dbReference>
<reference evidence="8 9" key="2">
    <citation type="journal article" date="2012" name="Open Biol.">
        <title>Characteristics of nucleosomes and linker DNA regions on the genome of the basidiomycete Mixia osmundae revealed by mono- and dinucleosome mapping.</title>
        <authorList>
            <person name="Nishida H."/>
            <person name="Kondo S."/>
            <person name="Matsumoto T."/>
            <person name="Suzuki Y."/>
            <person name="Yoshikawa H."/>
            <person name="Taylor T.D."/>
            <person name="Sugiyama J."/>
        </authorList>
    </citation>
    <scope>NUCLEOTIDE SEQUENCE [LARGE SCALE GENOMIC DNA]</scope>
    <source>
        <strain evidence="9">CBS 9802 / IAM 14324 / JCM 22182 / KY 12970</strain>
    </source>
</reference>
<evidence type="ECO:0000313" key="8">
    <source>
        <dbReference type="EMBL" id="GAA98976.1"/>
    </source>
</evidence>
<accession>G7E816</accession>
<gene>
    <name evidence="8" type="primary">Mo05664</name>
    <name evidence="8" type="ORF">E5Q_05664</name>
</gene>
<dbReference type="InterPro" id="IPR014762">
    <property type="entry name" value="DNA_mismatch_repair_CS"/>
</dbReference>
<dbReference type="PANTHER" id="PTHR10073:SF12">
    <property type="entry name" value="DNA MISMATCH REPAIR PROTEIN MLH1"/>
    <property type="match status" value="1"/>
</dbReference>
<dbReference type="InterPro" id="IPR032189">
    <property type="entry name" value="Mlh1_C"/>
</dbReference>
<dbReference type="FunFam" id="3.30.230.10:FF:000014">
    <property type="entry name" value="DNA mismatch repair protein Mlh1"/>
    <property type="match status" value="1"/>
</dbReference>
<feature type="domain" description="DNA mismatch repair protein S5" evidence="7">
    <location>
        <begin position="257"/>
        <end position="376"/>
    </location>
</feature>
<dbReference type="PROSITE" id="PS00058">
    <property type="entry name" value="DNA_MISMATCH_REPAIR_1"/>
    <property type="match status" value="1"/>
</dbReference>
<name>G7E816_MIXOS</name>
<evidence type="ECO:0000256" key="3">
    <source>
        <dbReference type="ARBA" id="ARBA00022763"/>
    </source>
</evidence>
<evidence type="ECO:0000256" key="5">
    <source>
        <dbReference type="ARBA" id="ARBA00023242"/>
    </source>
</evidence>
<dbReference type="InterPro" id="IPR013507">
    <property type="entry name" value="DNA_mismatch_S5_2-like"/>
</dbReference>
<dbReference type="Proteomes" id="UP000009131">
    <property type="component" value="Unassembled WGS sequence"/>
</dbReference>
<dbReference type="eggNOG" id="KOG1979">
    <property type="taxonomic scope" value="Eukaryota"/>
</dbReference>
<reference evidence="8 9" key="1">
    <citation type="journal article" date="2011" name="J. Gen. Appl. Microbiol.">
        <title>Draft genome sequencing of the enigmatic basidiomycete Mixia osmundae.</title>
        <authorList>
            <person name="Nishida H."/>
            <person name="Nagatsuka Y."/>
            <person name="Sugiyama J."/>
        </authorList>
    </citation>
    <scope>NUCLEOTIDE SEQUENCE [LARGE SCALE GENOMIC DNA]</scope>
    <source>
        <strain evidence="9">CBS 9802 / IAM 14324 / JCM 22182 / KY 12970</strain>
    </source>
</reference>
<dbReference type="PANTHER" id="PTHR10073">
    <property type="entry name" value="DNA MISMATCH REPAIR PROTEIN MLH, PMS, MUTL"/>
    <property type="match status" value="1"/>
</dbReference>
<keyword evidence="9" id="KW-1185">Reference proteome</keyword>
<feature type="region of interest" description="Disordered" evidence="6">
    <location>
        <begin position="1"/>
        <end position="22"/>
    </location>
</feature>
<dbReference type="InterPro" id="IPR014721">
    <property type="entry name" value="Ribsml_uS5_D2-typ_fold_subgr"/>
</dbReference>
<dbReference type="SUPFAM" id="SSF54211">
    <property type="entry name" value="Ribosomal protein S5 domain 2-like"/>
    <property type="match status" value="1"/>
</dbReference>
<dbReference type="AlphaFoldDB" id="G7E816"/>
<evidence type="ECO:0000313" key="9">
    <source>
        <dbReference type="Proteomes" id="UP000009131"/>
    </source>
</evidence>
<evidence type="ECO:0000256" key="4">
    <source>
        <dbReference type="ARBA" id="ARBA00023204"/>
    </source>
</evidence>
<dbReference type="GO" id="GO:0140664">
    <property type="term" value="F:ATP-dependent DNA damage sensor activity"/>
    <property type="evidence" value="ECO:0007669"/>
    <property type="project" value="InterPro"/>
</dbReference>
<dbReference type="Gene3D" id="3.30.565.10">
    <property type="entry name" value="Histidine kinase-like ATPase, C-terminal domain"/>
    <property type="match status" value="1"/>
</dbReference>
<comment type="similarity">
    <text evidence="2">Belongs to the DNA mismatch repair MutL/HexB family.</text>
</comment>
<evidence type="ECO:0000256" key="6">
    <source>
        <dbReference type="SAM" id="MobiDB-lite"/>
    </source>
</evidence>
<evidence type="ECO:0000256" key="1">
    <source>
        <dbReference type="ARBA" id="ARBA00004123"/>
    </source>
</evidence>
<sequence>MSEPATTSGQAEPAPLLDEPRPIRQLSESVVNRIAAGEVVQRPANAVKELLENALDAGATTVRVEVKDGGLKRIVIVDDGLGIRHEDLPLLCQRFATSKISTFDDLSSLSSYGFRGEALASISHVAHLTVVTKTRHDLAGWKAKYADGILVPHSSSDTSSEPKRAAAVNGTQFIIEDLFYNIPTRLRALKSASDEYARILDVLGKYAIQNASVSISCRKVGAREWDLNTGLPASVSILSDATSSQTQQDLSQQSDVIGGIYGQAIKKELVEVSLQEDTLALSAHGWFSGLNFSAKKAVYVIFVNNRLVESRSIRKSLEIFYAPLLPKGGFPFVYISLMLDPATIDVNVHPTKSEVGFMNEDDISDALCTALEAKLEESRQSRGFKVISAPRNSANTDPTQQDARLLSRNVPQHQIRTDHQARTLTSMLVTDGQALERSQLPTQAPIEARKGKITESACNLTSIQELRAEVGDSKHAGASAIFADHTFVGVVDSDRGLSLIQHATKLYIARHDECLEELFYQLGLRQFGQMGRMLLDPPPKLSELIQIAVDHEPQVTNAHLSPDEIKERATRRWLERRDMVAEYFAIDLDELDRVVSVPLILPGYTPPLENLPRFFLHGAVQIEWTSERGCFASMLRSIARMSLPLPPELETMPTGVSLPPETAYRWQIEHVLFPALKAYLVAPVSLRDQGIIHVASLSNLYKVFERC</sequence>
<dbReference type="FunFam" id="3.30.565.10:FF:000003">
    <property type="entry name" value="DNA mismatch repair endonuclease MutL"/>
    <property type="match status" value="1"/>
</dbReference>
<dbReference type="STRING" id="764103.G7E816"/>
<dbReference type="GO" id="GO:0016887">
    <property type="term" value="F:ATP hydrolysis activity"/>
    <property type="evidence" value="ECO:0007669"/>
    <property type="project" value="InterPro"/>
</dbReference>
<dbReference type="HOGENOM" id="CLU_004131_2_0_1"/>
<protein>
    <recommendedName>
        <fullName evidence="7">DNA mismatch repair protein S5 domain-containing protein</fullName>
    </recommendedName>
</protein>
<dbReference type="EMBL" id="BABT02000165">
    <property type="protein sequence ID" value="GAA98976.1"/>
    <property type="molecule type" value="Genomic_DNA"/>
</dbReference>
<dbReference type="Pfam" id="PF01119">
    <property type="entry name" value="DNA_mis_repair"/>
    <property type="match status" value="1"/>
</dbReference>
<dbReference type="NCBIfam" id="TIGR00585">
    <property type="entry name" value="mutl"/>
    <property type="match status" value="1"/>
</dbReference>
<dbReference type="InterPro" id="IPR036890">
    <property type="entry name" value="HATPase_C_sf"/>
</dbReference>
<dbReference type="SMART" id="SM01340">
    <property type="entry name" value="DNA_mis_repair"/>
    <property type="match status" value="1"/>
</dbReference>
<proteinExistence type="inferred from homology"/>
<comment type="caution">
    <text evidence="8">The sequence shown here is derived from an EMBL/GenBank/DDBJ whole genome shotgun (WGS) entry which is preliminary data.</text>
</comment>
<comment type="subcellular location">
    <subcellularLocation>
        <location evidence="1">Nucleus</location>
    </subcellularLocation>
</comment>
<dbReference type="GO" id="GO:0005524">
    <property type="term" value="F:ATP binding"/>
    <property type="evidence" value="ECO:0007669"/>
    <property type="project" value="InterPro"/>
</dbReference>
<dbReference type="InterPro" id="IPR038973">
    <property type="entry name" value="MutL/Mlh/Pms-like"/>
</dbReference>
<dbReference type="OrthoDB" id="10263226at2759"/>
<dbReference type="Pfam" id="PF16413">
    <property type="entry name" value="Mlh1_C"/>
    <property type="match status" value="1"/>
</dbReference>
<evidence type="ECO:0000256" key="2">
    <source>
        <dbReference type="ARBA" id="ARBA00006082"/>
    </source>
</evidence>
<dbReference type="InParanoid" id="G7E816"/>
<feature type="compositionally biased region" description="Polar residues" evidence="6">
    <location>
        <begin position="1"/>
        <end position="10"/>
    </location>
</feature>